<keyword evidence="1" id="KW-0812">Transmembrane</keyword>
<evidence type="ECO:0000313" key="3">
    <source>
        <dbReference type="Proteomes" id="UP000263957"/>
    </source>
</evidence>
<feature type="transmembrane region" description="Helical" evidence="1">
    <location>
        <begin position="52"/>
        <end position="74"/>
    </location>
</feature>
<comment type="caution">
    <text evidence="2">The sequence shown here is derived from an EMBL/GenBank/DDBJ whole genome shotgun (WGS) entry which is preliminary data.</text>
</comment>
<proteinExistence type="predicted"/>
<accession>A0A356W3H2</accession>
<protein>
    <submittedName>
        <fullName evidence="2">Uncharacterized protein</fullName>
    </submittedName>
</protein>
<keyword evidence="1" id="KW-0472">Membrane</keyword>
<evidence type="ECO:0000313" key="2">
    <source>
        <dbReference type="EMBL" id="HBQ48150.1"/>
    </source>
</evidence>
<keyword evidence="1" id="KW-1133">Transmembrane helix</keyword>
<dbReference type="EMBL" id="DOGS01000095">
    <property type="protein sequence ID" value="HBQ48150.1"/>
    <property type="molecule type" value="Genomic_DNA"/>
</dbReference>
<dbReference type="Proteomes" id="UP000263957">
    <property type="component" value="Unassembled WGS sequence"/>
</dbReference>
<feature type="transmembrane region" description="Helical" evidence="1">
    <location>
        <begin position="5"/>
        <end position="23"/>
    </location>
</feature>
<sequence>MIGTVLFCSWFFYFAWVCLIWLAENVEWIGITFDYLDQISALPTIPYLPVKIVLIPAIAILGIIWGALPAIILISAHRFVVRRRSYKNVG</sequence>
<dbReference type="AlphaFoldDB" id="A0A356W3H2"/>
<evidence type="ECO:0000256" key="1">
    <source>
        <dbReference type="SAM" id="Phobius"/>
    </source>
</evidence>
<gene>
    <name evidence="2" type="ORF">DD728_04560</name>
</gene>
<reference evidence="2 3" key="1">
    <citation type="journal article" date="2018" name="Nat. Biotechnol.">
        <title>A standardized bacterial taxonomy based on genome phylogeny substantially revises the tree of life.</title>
        <authorList>
            <person name="Parks D.H."/>
            <person name="Chuvochina M."/>
            <person name="Waite D.W."/>
            <person name="Rinke C."/>
            <person name="Skarshewski A."/>
            <person name="Chaumeil P.A."/>
            <person name="Hugenholtz P."/>
        </authorList>
    </citation>
    <scope>NUCLEOTIDE SEQUENCE [LARGE SCALE GENOMIC DNA]</scope>
    <source>
        <strain evidence="2">UBA10378</strain>
    </source>
</reference>
<name>A0A356W3H2_9PROT</name>
<organism evidence="2 3">
    <name type="scientific">Hyphomonas atlantica</name>
    <dbReference type="NCBI Taxonomy" id="1280948"/>
    <lineage>
        <taxon>Bacteria</taxon>
        <taxon>Pseudomonadati</taxon>
        <taxon>Pseudomonadota</taxon>
        <taxon>Alphaproteobacteria</taxon>
        <taxon>Hyphomonadales</taxon>
        <taxon>Hyphomonadaceae</taxon>
        <taxon>Hyphomonas</taxon>
    </lineage>
</organism>